<sequence>MILWSVGLIIYVQLINAVNSQPSSPFRPPVPASRLLPGPIQRFSNELVVDPIVEETSFFKIHARNVTQWLRLTLDESFLLGVGHNDVSLVTMYKINSNNYQFHEYPIVTRYKITCAAMFKSRRMFDQKYEGIVLLGLQSPQPSVAVYRIQHFKLYHITDWNMKAPVQALSHFKWRSEDRVIIFQELKNVTQVEVYGFEFEPIVPHIWHLETMQMDRLVGQPSLGWSAADSPADTLFLATIDNKLGSVNIYDYRSVCPAMLGNKFVLALSIPDMNARKIEFFHAYGQSYMLVVGEQTVLFRITPERGLVRDTIFGYIDEMMVIPVVTTRQDTVLIGKSRDGNPHLYTLNENLWEERVTPKCQRSANFDNVVVDLKQCIGGSRSWSGATYIETTSASGTNPTLLFADRLFPGELYHITLSMRTIAMIEPLVNQNIINELETQWNGLQKSLRGSTDRVKSSSTPVVPSLCRASSQIHSMFELLSEIELHLSSTDCSSEAYIQPGEEHSIVYDEAPPVETATNTNRDSTPDVDVQQAISVNDVEPTPSKTSSMVFTAQLPENIEREADAIFEYDLKTNKAPAFSPELRGIGYGRKELDPLGKNDDISIS</sequence>
<feature type="chain" id="PRO_5046452508" evidence="2">
    <location>
        <begin position="18"/>
        <end position="605"/>
    </location>
</feature>
<gene>
    <name evidence="3" type="ORF">NTJ_03556</name>
</gene>
<name>A0ABN7AEP9_9HEMI</name>
<evidence type="ECO:0000256" key="2">
    <source>
        <dbReference type="SAM" id="SignalP"/>
    </source>
</evidence>
<proteinExistence type="predicted"/>
<evidence type="ECO:0000313" key="3">
    <source>
        <dbReference type="EMBL" id="BES90748.1"/>
    </source>
</evidence>
<feature type="signal peptide" evidence="2">
    <location>
        <begin position="1"/>
        <end position="17"/>
    </location>
</feature>
<evidence type="ECO:0000256" key="1">
    <source>
        <dbReference type="SAM" id="MobiDB-lite"/>
    </source>
</evidence>
<feature type="compositionally biased region" description="Basic and acidic residues" evidence="1">
    <location>
        <begin position="589"/>
        <end position="605"/>
    </location>
</feature>
<organism evidence="3 4">
    <name type="scientific">Nesidiocoris tenuis</name>
    <dbReference type="NCBI Taxonomy" id="355587"/>
    <lineage>
        <taxon>Eukaryota</taxon>
        <taxon>Metazoa</taxon>
        <taxon>Ecdysozoa</taxon>
        <taxon>Arthropoda</taxon>
        <taxon>Hexapoda</taxon>
        <taxon>Insecta</taxon>
        <taxon>Pterygota</taxon>
        <taxon>Neoptera</taxon>
        <taxon>Paraneoptera</taxon>
        <taxon>Hemiptera</taxon>
        <taxon>Heteroptera</taxon>
        <taxon>Panheteroptera</taxon>
        <taxon>Cimicomorpha</taxon>
        <taxon>Miridae</taxon>
        <taxon>Dicyphina</taxon>
        <taxon>Nesidiocoris</taxon>
    </lineage>
</organism>
<dbReference type="Proteomes" id="UP001307889">
    <property type="component" value="Chromosome 2"/>
</dbReference>
<keyword evidence="4" id="KW-1185">Reference proteome</keyword>
<keyword evidence="2" id="KW-0732">Signal</keyword>
<protein>
    <submittedName>
        <fullName evidence="3">Uncharacterized protein</fullName>
    </submittedName>
</protein>
<reference evidence="3 4" key="1">
    <citation type="submission" date="2023-09" db="EMBL/GenBank/DDBJ databases">
        <title>Nesidiocoris tenuis whole genome shotgun sequence.</title>
        <authorList>
            <person name="Shibata T."/>
            <person name="Shimoda M."/>
            <person name="Kobayashi T."/>
            <person name="Uehara T."/>
        </authorList>
    </citation>
    <scope>NUCLEOTIDE SEQUENCE [LARGE SCALE GENOMIC DNA]</scope>
    <source>
        <strain evidence="3 4">Japan</strain>
    </source>
</reference>
<feature type="region of interest" description="Disordered" evidence="1">
    <location>
        <begin position="585"/>
        <end position="605"/>
    </location>
</feature>
<accession>A0ABN7AEP9</accession>
<evidence type="ECO:0000313" key="4">
    <source>
        <dbReference type="Proteomes" id="UP001307889"/>
    </source>
</evidence>
<dbReference type="EMBL" id="AP028910">
    <property type="protein sequence ID" value="BES90748.1"/>
    <property type="molecule type" value="Genomic_DNA"/>
</dbReference>